<comment type="caution">
    <text evidence="1">The sequence shown here is derived from an EMBL/GenBank/DDBJ whole genome shotgun (WGS) entry which is preliminary data.</text>
</comment>
<evidence type="ECO:0000313" key="2">
    <source>
        <dbReference type="Proteomes" id="UP000305041"/>
    </source>
</evidence>
<accession>A0ABY2UPY3</accession>
<name>A0ABY2UPY3_9RHOB</name>
<keyword evidence="2" id="KW-1185">Reference proteome</keyword>
<dbReference type="Proteomes" id="UP000305041">
    <property type="component" value="Unassembled WGS sequence"/>
</dbReference>
<dbReference type="EMBL" id="VAUA01000012">
    <property type="protein sequence ID" value="TLP56880.1"/>
    <property type="molecule type" value="Genomic_DNA"/>
</dbReference>
<organism evidence="1 2">
    <name type="scientific">Parasedimentitalea maritima</name>
    <dbReference type="NCBI Taxonomy" id="2578117"/>
    <lineage>
        <taxon>Bacteria</taxon>
        <taxon>Pseudomonadati</taxon>
        <taxon>Pseudomonadota</taxon>
        <taxon>Alphaproteobacteria</taxon>
        <taxon>Rhodobacterales</taxon>
        <taxon>Paracoccaceae</taxon>
        <taxon>Parasedimentitalea</taxon>
    </lineage>
</organism>
<evidence type="ECO:0000313" key="1">
    <source>
        <dbReference type="EMBL" id="TLP56880.1"/>
    </source>
</evidence>
<sequence length="205" mass="23115">MCQSGTRCTSPLYEKSAGSLLGQLITLNRDIQNENKAWFRWKGDSTLAQLLHIEDFQMRIVNSGYLTAASLALATIVSTPASADFWWDTREGPLYFDGASGNYGVFYFLDDNNNRRKEVAIYIDGMGPQYTDNHPGVFPGRYGAFWFNYDGDNCETQSTDPDGRVANEWGKMWFTVDQNSDYFTAEVYDCDEQTPSEEFSGTPGT</sequence>
<proteinExistence type="predicted"/>
<reference evidence="1 2" key="1">
    <citation type="submission" date="2019-05" db="EMBL/GenBank/DDBJ databases">
        <title>Draft genome sequence of Pelagicola sp. DSW4-44.</title>
        <authorList>
            <person name="Oh J."/>
        </authorList>
    </citation>
    <scope>NUCLEOTIDE SEQUENCE [LARGE SCALE GENOMIC DNA]</scope>
    <source>
        <strain evidence="1 2">DSW4-44</strain>
    </source>
</reference>
<protein>
    <submittedName>
        <fullName evidence="1">Uncharacterized protein</fullName>
    </submittedName>
</protein>
<gene>
    <name evidence="1" type="ORF">FEE96_20835</name>
</gene>